<comment type="caution">
    <text evidence="3">The sequence shown here is derived from an EMBL/GenBank/DDBJ whole genome shotgun (WGS) entry which is preliminary data.</text>
</comment>
<evidence type="ECO:0000313" key="3">
    <source>
        <dbReference type="EMBL" id="KAJ7092965.1"/>
    </source>
</evidence>
<keyword evidence="2" id="KW-1133">Transmembrane helix</keyword>
<keyword evidence="2" id="KW-0812">Transmembrane</keyword>
<name>A0AAD6XU82_9AGAR</name>
<dbReference type="Proteomes" id="UP001222325">
    <property type="component" value="Unassembled WGS sequence"/>
</dbReference>
<evidence type="ECO:0000256" key="1">
    <source>
        <dbReference type="SAM" id="MobiDB-lite"/>
    </source>
</evidence>
<organism evidence="3 4">
    <name type="scientific">Mycena belliarum</name>
    <dbReference type="NCBI Taxonomy" id="1033014"/>
    <lineage>
        <taxon>Eukaryota</taxon>
        <taxon>Fungi</taxon>
        <taxon>Dikarya</taxon>
        <taxon>Basidiomycota</taxon>
        <taxon>Agaricomycotina</taxon>
        <taxon>Agaricomycetes</taxon>
        <taxon>Agaricomycetidae</taxon>
        <taxon>Agaricales</taxon>
        <taxon>Marasmiineae</taxon>
        <taxon>Mycenaceae</taxon>
        <taxon>Mycena</taxon>
    </lineage>
</organism>
<reference evidence="3" key="1">
    <citation type="submission" date="2023-03" db="EMBL/GenBank/DDBJ databases">
        <title>Massive genome expansion in bonnet fungi (Mycena s.s.) driven by repeated elements and novel gene families across ecological guilds.</title>
        <authorList>
            <consortium name="Lawrence Berkeley National Laboratory"/>
            <person name="Harder C.B."/>
            <person name="Miyauchi S."/>
            <person name="Viragh M."/>
            <person name="Kuo A."/>
            <person name="Thoen E."/>
            <person name="Andreopoulos B."/>
            <person name="Lu D."/>
            <person name="Skrede I."/>
            <person name="Drula E."/>
            <person name="Henrissat B."/>
            <person name="Morin E."/>
            <person name="Kohler A."/>
            <person name="Barry K."/>
            <person name="LaButti K."/>
            <person name="Morin E."/>
            <person name="Salamov A."/>
            <person name="Lipzen A."/>
            <person name="Mereny Z."/>
            <person name="Hegedus B."/>
            <person name="Baldrian P."/>
            <person name="Stursova M."/>
            <person name="Weitz H."/>
            <person name="Taylor A."/>
            <person name="Grigoriev I.V."/>
            <person name="Nagy L.G."/>
            <person name="Martin F."/>
            <person name="Kauserud H."/>
        </authorList>
    </citation>
    <scope>NUCLEOTIDE SEQUENCE</scope>
    <source>
        <strain evidence="3">CBHHK173m</strain>
    </source>
</reference>
<gene>
    <name evidence="3" type="ORF">B0H15DRAFT_947774</name>
</gene>
<sequence>MGNAGSTPMRQPVPPLQARRIRVIALSFPILVVSGYTLFDRIMNQKEARAPPLPTQTINVESPSELSELSES</sequence>
<feature type="compositionally biased region" description="Low complexity" evidence="1">
    <location>
        <begin position="61"/>
        <end position="72"/>
    </location>
</feature>
<keyword evidence="4" id="KW-1185">Reference proteome</keyword>
<protein>
    <submittedName>
        <fullName evidence="3">Uncharacterized protein</fullName>
    </submittedName>
</protein>
<dbReference type="EMBL" id="JARJCN010000017">
    <property type="protein sequence ID" value="KAJ7092965.1"/>
    <property type="molecule type" value="Genomic_DNA"/>
</dbReference>
<accession>A0AAD6XU82</accession>
<proteinExistence type="predicted"/>
<keyword evidence="2" id="KW-0472">Membrane</keyword>
<dbReference type="AlphaFoldDB" id="A0AAD6XU82"/>
<evidence type="ECO:0000256" key="2">
    <source>
        <dbReference type="SAM" id="Phobius"/>
    </source>
</evidence>
<feature type="transmembrane region" description="Helical" evidence="2">
    <location>
        <begin position="20"/>
        <end position="39"/>
    </location>
</feature>
<feature type="region of interest" description="Disordered" evidence="1">
    <location>
        <begin position="47"/>
        <end position="72"/>
    </location>
</feature>
<evidence type="ECO:0000313" key="4">
    <source>
        <dbReference type="Proteomes" id="UP001222325"/>
    </source>
</evidence>